<sequence>MHQRWPPTVKGMDLRYSPVGVPLERE</sequence>
<dbReference type="EMBL" id="GBRH01263787">
    <property type="protein sequence ID" value="JAD34108.1"/>
    <property type="molecule type" value="Transcribed_RNA"/>
</dbReference>
<reference evidence="2" key="1">
    <citation type="submission" date="2014-09" db="EMBL/GenBank/DDBJ databases">
        <authorList>
            <person name="Magalhaes I.L.F."/>
            <person name="Oliveira U."/>
            <person name="Santos F.R."/>
            <person name="Vidigal T.H.D.A."/>
            <person name="Brescovit A.D."/>
            <person name="Santos A.J."/>
        </authorList>
    </citation>
    <scope>NUCLEOTIDE SEQUENCE</scope>
    <source>
        <tissue evidence="2">Shoot tissue taken approximately 20 cm above the soil surface</tissue>
    </source>
</reference>
<dbReference type="AlphaFoldDB" id="A0A0A8Z8Z1"/>
<evidence type="ECO:0000313" key="2">
    <source>
        <dbReference type="EMBL" id="JAD34108.1"/>
    </source>
</evidence>
<feature type="region of interest" description="Disordered" evidence="1">
    <location>
        <begin position="1"/>
        <end position="26"/>
    </location>
</feature>
<organism evidence="2">
    <name type="scientific">Arundo donax</name>
    <name type="common">Giant reed</name>
    <name type="synonym">Donax arundinaceus</name>
    <dbReference type="NCBI Taxonomy" id="35708"/>
    <lineage>
        <taxon>Eukaryota</taxon>
        <taxon>Viridiplantae</taxon>
        <taxon>Streptophyta</taxon>
        <taxon>Embryophyta</taxon>
        <taxon>Tracheophyta</taxon>
        <taxon>Spermatophyta</taxon>
        <taxon>Magnoliopsida</taxon>
        <taxon>Liliopsida</taxon>
        <taxon>Poales</taxon>
        <taxon>Poaceae</taxon>
        <taxon>PACMAD clade</taxon>
        <taxon>Arundinoideae</taxon>
        <taxon>Arundineae</taxon>
        <taxon>Arundo</taxon>
    </lineage>
</organism>
<name>A0A0A8Z8Z1_ARUDO</name>
<proteinExistence type="predicted"/>
<reference evidence="2" key="2">
    <citation type="journal article" date="2015" name="Data Brief">
        <title>Shoot transcriptome of the giant reed, Arundo donax.</title>
        <authorList>
            <person name="Barrero R.A."/>
            <person name="Guerrero F.D."/>
            <person name="Moolhuijzen P."/>
            <person name="Goolsby J.A."/>
            <person name="Tidwell J."/>
            <person name="Bellgard S.E."/>
            <person name="Bellgard M.I."/>
        </authorList>
    </citation>
    <scope>NUCLEOTIDE SEQUENCE</scope>
    <source>
        <tissue evidence="2">Shoot tissue taken approximately 20 cm above the soil surface</tissue>
    </source>
</reference>
<evidence type="ECO:0000256" key="1">
    <source>
        <dbReference type="SAM" id="MobiDB-lite"/>
    </source>
</evidence>
<accession>A0A0A8Z8Z1</accession>
<protein>
    <submittedName>
        <fullName evidence="2">Uncharacterized protein</fullName>
    </submittedName>
</protein>